<proteinExistence type="predicted"/>
<protein>
    <submittedName>
        <fullName evidence="2">Uncharacterized protein</fullName>
    </submittedName>
</protein>
<keyword evidence="3" id="KW-1185">Reference proteome</keyword>
<evidence type="ECO:0000313" key="2">
    <source>
        <dbReference type="EMBL" id="KAG8199859.1"/>
    </source>
</evidence>
<dbReference type="Proteomes" id="UP000827092">
    <property type="component" value="Unassembled WGS sequence"/>
</dbReference>
<accession>A0AAV6VT31</accession>
<feature type="compositionally biased region" description="Polar residues" evidence="1">
    <location>
        <begin position="52"/>
        <end position="63"/>
    </location>
</feature>
<organism evidence="2 3">
    <name type="scientific">Oedothorax gibbosus</name>
    <dbReference type="NCBI Taxonomy" id="931172"/>
    <lineage>
        <taxon>Eukaryota</taxon>
        <taxon>Metazoa</taxon>
        <taxon>Ecdysozoa</taxon>
        <taxon>Arthropoda</taxon>
        <taxon>Chelicerata</taxon>
        <taxon>Arachnida</taxon>
        <taxon>Araneae</taxon>
        <taxon>Araneomorphae</taxon>
        <taxon>Entelegynae</taxon>
        <taxon>Araneoidea</taxon>
        <taxon>Linyphiidae</taxon>
        <taxon>Erigoninae</taxon>
        <taxon>Oedothorax</taxon>
    </lineage>
</organism>
<dbReference type="AlphaFoldDB" id="A0AAV6VT31"/>
<feature type="region of interest" description="Disordered" evidence="1">
    <location>
        <begin position="52"/>
        <end position="183"/>
    </location>
</feature>
<name>A0AAV6VT31_9ARAC</name>
<reference evidence="2 3" key="1">
    <citation type="journal article" date="2022" name="Nat. Ecol. Evol.">
        <title>A masculinizing supergene underlies an exaggerated male reproductive morph in a spider.</title>
        <authorList>
            <person name="Hendrickx F."/>
            <person name="De Corte Z."/>
            <person name="Sonet G."/>
            <person name="Van Belleghem S.M."/>
            <person name="Kostlbacher S."/>
            <person name="Vangestel C."/>
        </authorList>
    </citation>
    <scope>NUCLEOTIDE SEQUENCE [LARGE SCALE GENOMIC DNA]</scope>
    <source>
        <strain evidence="2">W744_W776</strain>
    </source>
</reference>
<comment type="caution">
    <text evidence="2">The sequence shown here is derived from an EMBL/GenBank/DDBJ whole genome shotgun (WGS) entry which is preliminary data.</text>
</comment>
<dbReference type="EMBL" id="JAFNEN010000023">
    <property type="protein sequence ID" value="KAG8199859.1"/>
    <property type="molecule type" value="Genomic_DNA"/>
</dbReference>
<sequence length="183" mass="19695">MLSVSFRVPVRVTGKVACLRPTTLWPGNEGVLRTWTMEDEAIYSSLNDNCDSSGNQSFRSAPQSRGEIRPAQSAWRDPARSVGVARSGPLSRRGEIRPAQSAWRDPARSVGVARSGPLSRRGEIGGSASVGVAQLSGRSSAWRDPARSIGVARSGPLSRRGEIRPAQSAWRDPARSVGFDINK</sequence>
<gene>
    <name evidence="2" type="ORF">JTE90_015853</name>
</gene>
<evidence type="ECO:0000256" key="1">
    <source>
        <dbReference type="SAM" id="MobiDB-lite"/>
    </source>
</evidence>
<evidence type="ECO:0000313" key="3">
    <source>
        <dbReference type="Proteomes" id="UP000827092"/>
    </source>
</evidence>